<organism evidence="1 2">
    <name type="scientific">Cirrhinus mrigala</name>
    <name type="common">Mrigala</name>
    <dbReference type="NCBI Taxonomy" id="683832"/>
    <lineage>
        <taxon>Eukaryota</taxon>
        <taxon>Metazoa</taxon>
        <taxon>Chordata</taxon>
        <taxon>Craniata</taxon>
        <taxon>Vertebrata</taxon>
        <taxon>Euteleostomi</taxon>
        <taxon>Actinopterygii</taxon>
        <taxon>Neopterygii</taxon>
        <taxon>Teleostei</taxon>
        <taxon>Ostariophysi</taxon>
        <taxon>Cypriniformes</taxon>
        <taxon>Cyprinidae</taxon>
        <taxon>Labeoninae</taxon>
        <taxon>Labeonini</taxon>
        <taxon>Cirrhinus</taxon>
    </lineage>
</organism>
<dbReference type="EMBL" id="JAMKFB020000019">
    <property type="protein sequence ID" value="KAL0167065.1"/>
    <property type="molecule type" value="Genomic_DNA"/>
</dbReference>
<protein>
    <submittedName>
        <fullName evidence="1">Uncharacterized protein</fullName>
    </submittedName>
</protein>
<name>A0ABD0P0J8_CIRMR</name>
<dbReference type="SUPFAM" id="SSF50978">
    <property type="entry name" value="WD40 repeat-like"/>
    <property type="match status" value="1"/>
</dbReference>
<feature type="non-terminal residue" evidence="1">
    <location>
        <position position="56"/>
    </location>
</feature>
<evidence type="ECO:0000313" key="1">
    <source>
        <dbReference type="EMBL" id="KAL0167065.1"/>
    </source>
</evidence>
<dbReference type="Proteomes" id="UP001529510">
    <property type="component" value="Unassembled WGS sequence"/>
</dbReference>
<keyword evidence="2" id="KW-1185">Reference proteome</keyword>
<dbReference type="AlphaFoldDB" id="A0ABD0P0J8"/>
<dbReference type="InterPro" id="IPR036322">
    <property type="entry name" value="WD40_repeat_dom_sf"/>
</dbReference>
<proteinExistence type="predicted"/>
<feature type="non-terminal residue" evidence="1">
    <location>
        <position position="1"/>
    </location>
</feature>
<accession>A0ABD0P0J8</accession>
<comment type="caution">
    <text evidence="1">The sequence shown here is derived from an EMBL/GenBank/DDBJ whole genome shotgun (WGS) entry which is preliminary data.</text>
</comment>
<sequence length="56" mass="6269">AEGKTRGKIYVVNTDRYTVEKELMAHDDSVQTLCSAEHRYVLSGAARTDGKIGIWK</sequence>
<reference evidence="1 2" key="1">
    <citation type="submission" date="2024-05" db="EMBL/GenBank/DDBJ databases">
        <title>Genome sequencing and assembly of Indian major carp, Cirrhinus mrigala (Hamilton, 1822).</title>
        <authorList>
            <person name="Mohindra V."/>
            <person name="Chowdhury L.M."/>
            <person name="Lal K."/>
            <person name="Jena J.K."/>
        </authorList>
    </citation>
    <scope>NUCLEOTIDE SEQUENCE [LARGE SCALE GENOMIC DNA]</scope>
    <source>
        <strain evidence="1">CM1030</strain>
        <tissue evidence="1">Blood</tissue>
    </source>
</reference>
<gene>
    <name evidence="1" type="ORF">M9458_038909</name>
</gene>
<evidence type="ECO:0000313" key="2">
    <source>
        <dbReference type="Proteomes" id="UP001529510"/>
    </source>
</evidence>